<feature type="domain" description="DNA-binding phage zinc finger" evidence="2">
    <location>
        <begin position="6"/>
        <end position="56"/>
    </location>
</feature>
<dbReference type="Pfam" id="PF24623">
    <property type="entry name" value="Phage_zn_bind_8"/>
    <property type="match status" value="1"/>
</dbReference>
<organism evidence="3 4">
    <name type="scientific">Streptomyces synnematoformans</name>
    <dbReference type="NCBI Taxonomy" id="415721"/>
    <lineage>
        <taxon>Bacteria</taxon>
        <taxon>Bacillati</taxon>
        <taxon>Actinomycetota</taxon>
        <taxon>Actinomycetes</taxon>
        <taxon>Kitasatosporales</taxon>
        <taxon>Streptomycetaceae</taxon>
        <taxon>Streptomyces</taxon>
    </lineage>
</organism>
<sequence>MTDTPALAALDTACPAPPEGCGSPAGELCTSHSGTRVRRDSVHQARTAAHRIAMIAANPAARLVAEAAATRSGMHGSHAADLLDEHGHTEAAALIRDVVAGRRGHLSAKQAVQLLLDTADPSLGGRS</sequence>
<dbReference type="InterPro" id="IPR056911">
    <property type="entry name" value="Phage_Znf_bind_put"/>
</dbReference>
<name>A0ABP5IZI3_9ACTN</name>
<dbReference type="EMBL" id="BAAAPF010000003">
    <property type="protein sequence ID" value="GAA2107984.1"/>
    <property type="molecule type" value="Genomic_DNA"/>
</dbReference>
<proteinExistence type="predicted"/>
<feature type="region of interest" description="Disordered" evidence="1">
    <location>
        <begin position="19"/>
        <end position="40"/>
    </location>
</feature>
<accession>A0ABP5IZI3</accession>
<protein>
    <recommendedName>
        <fullName evidence="2">DNA-binding phage zinc finger domain-containing protein</fullName>
    </recommendedName>
</protein>
<gene>
    <name evidence="3" type="ORF">GCM10009802_03500</name>
</gene>
<evidence type="ECO:0000313" key="4">
    <source>
        <dbReference type="Proteomes" id="UP001500443"/>
    </source>
</evidence>
<keyword evidence="4" id="KW-1185">Reference proteome</keyword>
<reference evidence="4" key="1">
    <citation type="journal article" date="2019" name="Int. J. Syst. Evol. Microbiol.">
        <title>The Global Catalogue of Microorganisms (GCM) 10K type strain sequencing project: providing services to taxonomists for standard genome sequencing and annotation.</title>
        <authorList>
            <consortium name="The Broad Institute Genomics Platform"/>
            <consortium name="The Broad Institute Genome Sequencing Center for Infectious Disease"/>
            <person name="Wu L."/>
            <person name="Ma J."/>
        </authorList>
    </citation>
    <scope>NUCLEOTIDE SEQUENCE [LARGE SCALE GENOMIC DNA]</scope>
    <source>
        <strain evidence="4">JCM 15481</strain>
    </source>
</reference>
<dbReference type="RefSeq" id="WP_344287107.1">
    <property type="nucleotide sequence ID" value="NZ_BAAAPF010000003.1"/>
</dbReference>
<evidence type="ECO:0000313" key="3">
    <source>
        <dbReference type="EMBL" id="GAA2107984.1"/>
    </source>
</evidence>
<dbReference type="Proteomes" id="UP001500443">
    <property type="component" value="Unassembled WGS sequence"/>
</dbReference>
<comment type="caution">
    <text evidence="3">The sequence shown here is derived from an EMBL/GenBank/DDBJ whole genome shotgun (WGS) entry which is preliminary data.</text>
</comment>
<evidence type="ECO:0000259" key="2">
    <source>
        <dbReference type="Pfam" id="PF24623"/>
    </source>
</evidence>
<evidence type="ECO:0000256" key="1">
    <source>
        <dbReference type="SAM" id="MobiDB-lite"/>
    </source>
</evidence>